<protein>
    <submittedName>
        <fullName evidence="1">Uncharacterized protein</fullName>
    </submittedName>
</protein>
<evidence type="ECO:0000313" key="1">
    <source>
        <dbReference type="EMBL" id="GFY37337.1"/>
    </source>
</evidence>
<name>A0A8X7BP08_9ARAC</name>
<proteinExistence type="predicted"/>
<dbReference type="OrthoDB" id="6436098at2759"/>
<dbReference type="AlphaFoldDB" id="A0A8X7BP08"/>
<organism evidence="1 2">
    <name type="scientific">Trichonephila inaurata madagascariensis</name>
    <dbReference type="NCBI Taxonomy" id="2747483"/>
    <lineage>
        <taxon>Eukaryota</taxon>
        <taxon>Metazoa</taxon>
        <taxon>Ecdysozoa</taxon>
        <taxon>Arthropoda</taxon>
        <taxon>Chelicerata</taxon>
        <taxon>Arachnida</taxon>
        <taxon>Araneae</taxon>
        <taxon>Araneomorphae</taxon>
        <taxon>Entelegynae</taxon>
        <taxon>Araneoidea</taxon>
        <taxon>Nephilidae</taxon>
        <taxon>Trichonephila</taxon>
        <taxon>Trichonephila inaurata</taxon>
    </lineage>
</organism>
<reference evidence="1" key="1">
    <citation type="submission" date="2020-08" db="EMBL/GenBank/DDBJ databases">
        <title>Multicomponent nature underlies the extraordinary mechanical properties of spider dragline silk.</title>
        <authorList>
            <person name="Kono N."/>
            <person name="Nakamura H."/>
            <person name="Mori M."/>
            <person name="Yoshida Y."/>
            <person name="Ohtoshi R."/>
            <person name="Malay A.D."/>
            <person name="Moran D.A.P."/>
            <person name="Tomita M."/>
            <person name="Numata K."/>
            <person name="Arakawa K."/>
        </authorList>
    </citation>
    <scope>NUCLEOTIDE SEQUENCE</scope>
</reference>
<dbReference type="Proteomes" id="UP000886998">
    <property type="component" value="Unassembled WGS sequence"/>
</dbReference>
<evidence type="ECO:0000313" key="2">
    <source>
        <dbReference type="Proteomes" id="UP000886998"/>
    </source>
</evidence>
<keyword evidence="2" id="KW-1185">Reference proteome</keyword>
<accession>A0A8X7BP08</accession>
<sequence length="76" mass="8840">MAKKMVLVPPELVSEYYQLRKPEIRLEDDISNLLNEKKTPSDVNAKLLSDLIKKYQRAMKDTQYTTPFEIPSELLA</sequence>
<comment type="caution">
    <text evidence="1">The sequence shown here is derived from an EMBL/GenBank/DDBJ whole genome shotgun (WGS) entry which is preliminary data.</text>
</comment>
<dbReference type="EMBL" id="BMAV01000265">
    <property type="protein sequence ID" value="GFY37337.1"/>
    <property type="molecule type" value="Genomic_DNA"/>
</dbReference>
<gene>
    <name evidence="1" type="primary">AVEN_105848_1</name>
    <name evidence="1" type="ORF">TNIN_33361</name>
</gene>